<feature type="region of interest" description="Disordered" evidence="8">
    <location>
        <begin position="562"/>
        <end position="625"/>
    </location>
</feature>
<dbReference type="PANTHER" id="PTHR13184">
    <property type="entry name" value="37S RIBOSOMAL PROTEIN S22"/>
    <property type="match status" value="1"/>
</dbReference>
<dbReference type="EMBL" id="MU151086">
    <property type="protein sequence ID" value="KAF9451372.1"/>
    <property type="molecule type" value="Genomic_DNA"/>
</dbReference>
<gene>
    <name evidence="9" type="ORF">P691DRAFT_699382</name>
</gene>
<feature type="compositionally biased region" description="Basic and acidic residues" evidence="8">
    <location>
        <begin position="589"/>
        <end position="625"/>
    </location>
</feature>
<accession>A0A9P6C4K3</accession>
<evidence type="ECO:0000256" key="5">
    <source>
        <dbReference type="ARBA" id="ARBA00023014"/>
    </source>
</evidence>
<evidence type="ECO:0000256" key="7">
    <source>
        <dbReference type="ARBA" id="ARBA00045681"/>
    </source>
</evidence>
<evidence type="ECO:0000256" key="3">
    <source>
        <dbReference type="ARBA" id="ARBA00022946"/>
    </source>
</evidence>
<comment type="subcellular location">
    <subcellularLocation>
        <location evidence="1">Mitochondrion</location>
    </subcellularLocation>
</comment>
<dbReference type="GO" id="GO:0006412">
    <property type="term" value="P:translation"/>
    <property type="evidence" value="ECO:0007669"/>
    <property type="project" value="InterPro"/>
</dbReference>
<evidence type="ECO:0000256" key="4">
    <source>
        <dbReference type="ARBA" id="ARBA00023004"/>
    </source>
</evidence>
<keyword evidence="6" id="KW-0496">Mitochondrion</keyword>
<dbReference type="AlphaFoldDB" id="A0A9P6C4K3"/>
<organism evidence="9 10">
    <name type="scientific">Macrolepiota fuliginosa MF-IS2</name>
    <dbReference type="NCBI Taxonomy" id="1400762"/>
    <lineage>
        <taxon>Eukaryota</taxon>
        <taxon>Fungi</taxon>
        <taxon>Dikarya</taxon>
        <taxon>Basidiomycota</taxon>
        <taxon>Agaricomycotina</taxon>
        <taxon>Agaricomycetes</taxon>
        <taxon>Agaricomycetidae</taxon>
        <taxon>Agaricales</taxon>
        <taxon>Agaricineae</taxon>
        <taxon>Agaricaceae</taxon>
        <taxon>Macrolepiota</taxon>
    </lineage>
</organism>
<dbReference type="GO" id="GO:0008168">
    <property type="term" value="F:methyltransferase activity"/>
    <property type="evidence" value="ECO:0007669"/>
    <property type="project" value="InterPro"/>
</dbReference>
<evidence type="ECO:0000256" key="8">
    <source>
        <dbReference type="SAM" id="MobiDB-lite"/>
    </source>
</evidence>
<keyword evidence="3" id="KW-0809">Transit peptide</keyword>
<dbReference type="InterPro" id="IPR015324">
    <property type="entry name" value="Ribosomal_Rsm22-like"/>
</dbReference>
<dbReference type="GO" id="GO:0046872">
    <property type="term" value="F:metal ion binding"/>
    <property type="evidence" value="ECO:0007669"/>
    <property type="project" value="UniProtKB-KW"/>
</dbReference>
<keyword evidence="2" id="KW-0479">Metal-binding</keyword>
<dbReference type="InterPro" id="IPR052571">
    <property type="entry name" value="Mt_RNA_Methyltransferase"/>
</dbReference>
<evidence type="ECO:0000256" key="1">
    <source>
        <dbReference type="ARBA" id="ARBA00004173"/>
    </source>
</evidence>
<evidence type="ECO:0000313" key="9">
    <source>
        <dbReference type="EMBL" id="KAF9451372.1"/>
    </source>
</evidence>
<feature type="non-terminal residue" evidence="9">
    <location>
        <position position="625"/>
    </location>
</feature>
<dbReference type="OrthoDB" id="421327at2759"/>
<dbReference type="Proteomes" id="UP000807342">
    <property type="component" value="Unassembled WGS sequence"/>
</dbReference>
<name>A0A9P6C4K3_9AGAR</name>
<evidence type="ECO:0000256" key="2">
    <source>
        <dbReference type="ARBA" id="ARBA00022723"/>
    </source>
</evidence>
<keyword evidence="10" id="KW-1185">Reference proteome</keyword>
<dbReference type="PANTHER" id="PTHR13184:SF5">
    <property type="entry name" value="METHYLTRANSFERASE-LIKE PROTEIN 17, MITOCHONDRIAL"/>
    <property type="match status" value="1"/>
</dbReference>
<protein>
    <submittedName>
        <fullName evidence="9">Rsm22-domain-containing protein</fullName>
    </submittedName>
</protein>
<sequence length="625" mass="69983">MYRAAQFTRRAVPLYTRNNASASLAFSSSSCCATTTQPNPRLNLDPSLQALLQDVDMALHSHSKRQNKPLHELEVIQSRSGEENTIPEDYDQESHENLLRKSPAALFGSQRIGAVVLPLELQDTIQRLISDTNKPQLHSDAKRLFQKDGVSGDEWDLQYDVKYRTRIQGVKHAKRDGTAFASVALPAHYSAIFSVLENTKQRLGSTWQVERVLDWGAGVGSGLWAALYSFRSPSAENPMEHLQIADSTLKSYVGIEKRNGLSEVGRRLMRDIQPEHISVSWAKGWRQEDNVTLSYGGGVVALSAFLLTTLPDALARKNLVQEIWDSGANTIILIDHNSKEGFEAIGGAREYLLELGRKDVASGNTTSLTGSHVVAPCPHDGTCPLYYPGSIKLVCGYSQRIQRPEFVRRTKHSTLGHEDVGYSYIVIQRGQRPPSTVTGLGRIGAIGKWALERAASKVPMRELQIHNEQEPSLDSYPQEAEHSKHAASTHSDEQYSPEEVDEAIRLEAYQWPRLIFPPLKKSGHIILDGCTAEGKIMRMTIPKSQGKQPFYDARKSNWGDIFPHPPKNKPQERHHILKPGSVNVPGSDIGKRGSDRRRERTTYKDIAKAVREERKKSKRDERISR</sequence>
<dbReference type="Pfam" id="PF09243">
    <property type="entry name" value="Rsm22"/>
    <property type="match status" value="2"/>
</dbReference>
<comment type="caution">
    <text evidence="9">The sequence shown here is derived from an EMBL/GenBank/DDBJ whole genome shotgun (WGS) entry which is preliminary data.</text>
</comment>
<dbReference type="GO" id="GO:0051536">
    <property type="term" value="F:iron-sulfur cluster binding"/>
    <property type="evidence" value="ECO:0007669"/>
    <property type="project" value="UniProtKB-KW"/>
</dbReference>
<dbReference type="PROSITE" id="PS51257">
    <property type="entry name" value="PROKAR_LIPOPROTEIN"/>
    <property type="match status" value="1"/>
</dbReference>
<proteinExistence type="predicted"/>
<feature type="region of interest" description="Disordered" evidence="8">
    <location>
        <begin position="468"/>
        <end position="499"/>
    </location>
</feature>
<keyword evidence="4" id="KW-0408">Iron</keyword>
<keyword evidence="5" id="KW-0411">Iron-sulfur</keyword>
<comment type="function">
    <text evidence="7">Mitochondrial ribosome (mitoribosome) assembly factor. Binds at the interface of the head and body domains of the mitochondrial small ribosomal subunit (mt-SSU), occluding the mRNA channel and preventing compaction of the head domain towards the body. Probable inactive methyltransferase: retains the characteristic folding and ability to bind S-adenosyl-L-methionine, but it probably lost its methyltransferase activity.</text>
</comment>
<dbReference type="GO" id="GO:0005763">
    <property type="term" value="C:mitochondrial small ribosomal subunit"/>
    <property type="evidence" value="ECO:0007669"/>
    <property type="project" value="TreeGrafter"/>
</dbReference>
<evidence type="ECO:0000313" key="10">
    <source>
        <dbReference type="Proteomes" id="UP000807342"/>
    </source>
</evidence>
<reference evidence="9" key="1">
    <citation type="submission" date="2020-11" db="EMBL/GenBank/DDBJ databases">
        <authorList>
            <consortium name="DOE Joint Genome Institute"/>
            <person name="Ahrendt S."/>
            <person name="Riley R."/>
            <person name="Andreopoulos W."/>
            <person name="Labutti K."/>
            <person name="Pangilinan J."/>
            <person name="Ruiz-Duenas F.J."/>
            <person name="Barrasa J.M."/>
            <person name="Sanchez-Garcia M."/>
            <person name="Camarero S."/>
            <person name="Miyauchi S."/>
            <person name="Serrano A."/>
            <person name="Linde D."/>
            <person name="Babiker R."/>
            <person name="Drula E."/>
            <person name="Ayuso-Fernandez I."/>
            <person name="Pacheco R."/>
            <person name="Padilla G."/>
            <person name="Ferreira P."/>
            <person name="Barriuso J."/>
            <person name="Kellner H."/>
            <person name="Castanera R."/>
            <person name="Alfaro M."/>
            <person name="Ramirez L."/>
            <person name="Pisabarro A.G."/>
            <person name="Kuo A."/>
            <person name="Tritt A."/>
            <person name="Lipzen A."/>
            <person name="He G."/>
            <person name="Yan M."/>
            <person name="Ng V."/>
            <person name="Cullen D."/>
            <person name="Martin F."/>
            <person name="Rosso M.-N."/>
            <person name="Henrissat B."/>
            <person name="Hibbett D."/>
            <person name="Martinez A.T."/>
            <person name="Grigoriev I.V."/>
        </authorList>
    </citation>
    <scope>NUCLEOTIDE SEQUENCE</scope>
    <source>
        <strain evidence="9">MF-IS2</strain>
    </source>
</reference>
<dbReference type="GO" id="GO:0003735">
    <property type="term" value="F:structural constituent of ribosome"/>
    <property type="evidence" value="ECO:0007669"/>
    <property type="project" value="TreeGrafter"/>
</dbReference>
<evidence type="ECO:0000256" key="6">
    <source>
        <dbReference type="ARBA" id="ARBA00023128"/>
    </source>
</evidence>